<dbReference type="GO" id="GO:0042597">
    <property type="term" value="C:periplasmic space"/>
    <property type="evidence" value="ECO:0007669"/>
    <property type="project" value="InterPro"/>
</dbReference>
<dbReference type="EMBL" id="CP001392">
    <property type="protein sequence ID" value="ACM31514.1"/>
    <property type="molecule type" value="Genomic_DNA"/>
</dbReference>
<organism evidence="3 4">
    <name type="scientific">Acidovorax ebreus (strain TPSY)</name>
    <name type="common">Diaphorobacter sp. (strain TPSY)</name>
    <dbReference type="NCBI Taxonomy" id="535289"/>
    <lineage>
        <taxon>Bacteria</taxon>
        <taxon>Pseudomonadati</taxon>
        <taxon>Pseudomonadota</taxon>
        <taxon>Betaproteobacteria</taxon>
        <taxon>Burkholderiales</taxon>
        <taxon>Comamonadaceae</taxon>
        <taxon>Diaphorobacter</taxon>
    </lineage>
</organism>
<feature type="region of interest" description="Disordered" evidence="1">
    <location>
        <begin position="163"/>
        <end position="209"/>
    </location>
</feature>
<dbReference type="Gene3D" id="1.20.120.1490">
    <property type="match status" value="1"/>
</dbReference>
<dbReference type="RefSeq" id="WP_012655143.1">
    <property type="nucleotide sequence ID" value="NC_011992.1"/>
</dbReference>
<feature type="compositionally biased region" description="Basic and acidic residues" evidence="1">
    <location>
        <begin position="163"/>
        <end position="188"/>
    </location>
</feature>
<evidence type="ECO:0008006" key="5">
    <source>
        <dbReference type="Google" id="ProtNLM"/>
    </source>
</evidence>
<gene>
    <name evidence="3" type="ordered locus">Dtpsy_0025</name>
</gene>
<keyword evidence="2" id="KW-0732">Signal</keyword>
<evidence type="ECO:0000256" key="1">
    <source>
        <dbReference type="SAM" id="MobiDB-lite"/>
    </source>
</evidence>
<proteinExistence type="predicted"/>
<protein>
    <recommendedName>
        <fullName evidence="5">LTXXQ motif family protein</fullName>
    </recommendedName>
</protein>
<feature type="chain" id="PRO_5039937202" description="LTXXQ motif family protein" evidence="2">
    <location>
        <begin position="30"/>
        <end position="209"/>
    </location>
</feature>
<accession>A0A9J9Q6Q9</accession>
<evidence type="ECO:0000313" key="3">
    <source>
        <dbReference type="EMBL" id="ACM31514.1"/>
    </source>
</evidence>
<dbReference type="AlphaFoldDB" id="A0A9J9Q6Q9"/>
<feature type="signal peptide" evidence="2">
    <location>
        <begin position="1"/>
        <end position="29"/>
    </location>
</feature>
<sequence>MARFKITQRLAATAVAAAVLAGMAVPTLAQPGPGPAATEQGASQAQQRPRQRALTPEQREQYLAQRAEAFKRKLQLTPEQEPAWNSFLQSMKPDADARKARLDWQGMDQLTTPERIDRMRALRSQRAAEMDRRGDAVKAFYGTLTPAQQKTFDAEGKRMYRHWGGDHPMGKRWGKDGARGDFRGDGRGMRHQGPGPGAGAAPGAPLTPQ</sequence>
<reference evidence="3 4" key="1">
    <citation type="journal article" date="2010" name="J. Bacteriol.">
        <title>Completed genome sequence of the anaerobic iron-oxidizing bacterium Acidovorax ebreus strain TPSY.</title>
        <authorList>
            <person name="Byrne-Bailey K.G."/>
            <person name="Weber K.A."/>
            <person name="Chair A.H."/>
            <person name="Bose S."/>
            <person name="Knox T."/>
            <person name="Spanbauer T.L."/>
            <person name="Chertkov O."/>
            <person name="Coates J.D."/>
        </authorList>
    </citation>
    <scope>NUCLEOTIDE SEQUENCE [LARGE SCALE GENOMIC DNA]</scope>
    <source>
        <strain evidence="3 4">TPSY</strain>
    </source>
</reference>
<keyword evidence="4" id="KW-1185">Reference proteome</keyword>
<dbReference type="Pfam" id="PF07813">
    <property type="entry name" value="LTXXQ"/>
    <property type="match status" value="1"/>
</dbReference>
<evidence type="ECO:0000313" key="4">
    <source>
        <dbReference type="Proteomes" id="UP000000450"/>
    </source>
</evidence>
<dbReference type="Proteomes" id="UP000000450">
    <property type="component" value="Chromosome"/>
</dbReference>
<dbReference type="InterPro" id="IPR012899">
    <property type="entry name" value="LTXXQ"/>
</dbReference>
<name>A0A9J9Q6Q9_ACIET</name>
<evidence type="ECO:0000256" key="2">
    <source>
        <dbReference type="SAM" id="SignalP"/>
    </source>
</evidence>
<feature type="region of interest" description="Disordered" evidence="1">
    <location>
        <begin position="30"/>
        <end position="53"/>
    </location>
</feature>
<dbReference type="KEGG" id="dia:Dtpsy_0025"/>